<protein>
    <recommendedName>
        <fullName evidence="5">DUF3084 domain-containing protein</fullName>
    </recommendedName>
</protein>
<proteinExistence type="predicted"/>
<sequence length="437" mass="49593">MEIINAFVIIAAVVILSGLIAYIGDRIGMKMGKKRVSLFGLRPRYSSIIITIVTGILIAVLSVTILLAVYSELRQALFNINDVLTRLEYLNEELQNKDQELAAKDKKLNKKDQELSGLQQEIETKEQQITEKEAEIAAREKEIAKRDQEIAAVEKELDELSQNRNELQNRVNELSSQRDELETQVSDLQQQISELEADYDKLREVANQLQAGVIYYMGEDMVYQKGDVVYTDTLEGGRSEQETISALNKYLQAANKVALQKEIEVNQDTGMALRLQTEDILNAARIIYNMEPGSRVIVSLIARVNVPKNDWLYANFQLYEDFKVFEQGQLISSREISAEQSSKEIETELEALLQDINEKAISQGLLPDNSGQVGSINFSQFYDLVNRVRAASGKVRISIYADADIWRQDRLNDNLKFDLEELNPESENTGRKADNNE</sequence>
<dbReference type="GO" id="GO:0000785">
    <property type="term" value="C:chromatin"/>
    <property type="evidence" value="ECO:0007669"/>
    <property type="project" value="TreeGrafter"/>
</dbReference>
<accession>A0A1N7A365</accession>
<feature type="transmembrane region" description="Helical" evidence="2">
    <location>
        <begin position="45"/>
        <end position="70"/>
    </location>
</feature>
<evidence type="ECO:0000256" key="2">
    <source>
        <dbReference type="SAM" id="Phobius"/>
    </source>
</evidence>
<keyword evidence="2" id="KW-1133">Transmembrane helix</keyword>
<keyword evidence="2" id="KW-0812">Transmembrane</keyword>
<name>A0A1N7A365_9FIRM</name>
<gene>
    <name evidence="3" type="ORF">SAMN05421834_12112</name>
</gene>
<keyword evidence="4" id="KW-1185">Reference proteome</keyword>
<feature type="coiled-coil region" evidence="1">
    <location>
        <begin position="80"/>
        <end position="212"/>
    </location>
</feature>
<dbReference type="Proteomes" id="UP000185669">
    <property type="component" value="Unassembled WGS sequence"/>
</dbReference>
<keyword evidence="2" id="KW-0472">Membrane</keyword>
<dbReference type="OrthoDB" id="9812848at2"/>
<dbReference type="InterPro" id="IPR021435">
    <property type="entry name" value="DUF3084"/>
</dbReference>
<dbReference type="GO" id="GO:0003682">
    <property type="term" value="F:chromatin binding"/>
    <property type="evidence" value="ECO:0007669"/>
    <property type="project" value="TreeGrafter"/>
</dbReference>
<dbReference type="RefSeq" id="WP_076545695.1">
    <property type="nucleotide sequence ID" value="NZ_FTNC01000021.1"/>
</dbReference>
<dbReference type="PANTHER" id="PTHR43941:SF1">
    <property type="entry name" value="STRUCTURAL MAINTENANCE OF CHROMOSOMES PROTEIN 2"/>
    <property type="match status" value="1"/>
</dbReference>
<keyword evidence="1" id="KW-0175">Coiled coil</keyword>
<dbReference type="SUPFAM" id="SSF57997">
    <property type="entry name" value="Tropomyosin"/>
    <property type="match status" value="1"/>
</dbReference>
<organism evidence="3 4">
    <name type="scientific">Halanaerobium kushneri</name>
    <dbReference type="NCBI Taxonomy" id="56779"/>
    <lineage>
        <taxon>Bacteria</taxon>
        <taxon>Bacillati</taxon>
        <taxon>Bacillota</taxon>
        <taxon>Clostridia</taxon>
        <taxon>Halanaerobiales</taxon>
        <taxon>Halanaerobiaceae</taxon>
        <taxon>Halanaerobium</taxon>
    </lineage>
</organism>
<dbReference type="Gene3D" id="1.10.287.1490">
    <property type="match status" value="1"/>
</dbReference>
<feature type="transmembrane region" description="Helical" evidence="2">
    <location>
        <begin position="6"/>
        <end position="24"/>
    </location>
</feature>
<dbReference type="GO" id="GO:0000793">
    <property type="term" value="C:condensed chromosome"/>
    <property type="evidence" value="ECO:0007669"/>
    <property type="project" value="TreeGrafter"/>
</dbReference>
<evidence type="ECO:0008006" key="5">
    <source>
        <dbReference type="Google" id="ProtNLM"/>
    </source>
</evidence>
<evidence type="ECO:0000313" key="3">
    <source>
        <dbReference type="EMBL" id="SIR33517.1"/>
    </source>
</evidence>
<evidence type="ECO:0000256" key="1">
    <source>
        <dbReference type="SAM" id="Coils"/>
    </source>
</evidence>
<evidence type="ECO:0000313" key="4">
    <source>
        <dbReference type="Proteomes" id="UP000185669"/>
    </source>
</evidence>
<dbReference type="GO" id="GO:0000796">
    <property type="term" value="C:condensin complex"/>
    <property type="evidence" value="ECO:0007669"/>
    <property type="project" value="TreeGrafter"/>
</dbReference>
<reference evidence="4" key="1">
    <citation type="submission" date="2017-01" db="EMBL/GenBank/DDBJ databases">
        <authorList>
            <person name="Varghese N."/>
            <person name="Submissions S."/>
        </authorList>
    </citation>
    <scope>NUCLEOTIDE SEQUENCE [LARGE SCALE GENOMIC DNA]</scope>
    <source>
        <strain evidence="4">ATCC 700103</strain>
    </source>
</reference>
<dbReference type="STRING" id="56779.SAMN05421834_12112"/>
<dbReference type="AlphaFoldDB" id="A0A1N7A365"/>
<dbReference type="Pfam" id="PF11283">
    <property type="entry name" value="DUF3084"/>
    <property type="match status" value="1"/>
</dbReference>
<dbReference type="EMBL" id="FTNC01000021">
    <property type="protein sequence ID" value="SIR33517.1"/>
    <property type="molecule type" value="Genomic_DNA"/>
</dbReference>
<dbReference type="PANTHER" id="PTHR43941">
    <property type="entry name" value="STRUCTURAL MAINTENANCE OF CHROMOSOMES PROTEIN 2"/>
    <property type="match status" value="1"/>
</dbReference>